<dbReference type="Proteomes" id="UP001341840">
    <property type="component" value="Unassembled WGS sequence"/>
</dbReference>
<name>A0ABU6VIN7_9FABA</name>
<accession>A0ABU6VIN7</accession>
<proteinExistence type="predicted"/>
<dbReference type="EMBL" id="JASCZI010151325">
    <property type="protein sequence ID" value="MED6172043.1"/>
    <property type="molecule type" value="Genomic_DNA"/>
</dbReference>
<evidence type="ECO:0008006" key="4">
    <source>
        <dbReference type="Google" id="ProtNLM"/>
    </source>
</evidence>
<feature type="chain" id="PRO_5046434010" description="Secreted protein" evidence="1">
    <location>
        <begin position="29"/>
        <end position="115"/>
    </location>
</feature>
<sequence length="115" mass="12757">MVNKKALFFPLISSCLLLAAIITIPANADDNNVEVHSVATNGDGFQYRKSHDNKDVIEGGDSRKCCIWNTNIPGCLWYCPPSADDTNVEIFPTTTNHAVQYDELRDDNNNIQKGN</sequence>
<evidence type="ECO:0000313" key="2">
    <source>
        <dbReference type="EMBL" id="MED6172043.1"/>
    </source>
</evidence>
<protein>
    <recommendedName>
        <fullName evidence="4">Secreted protein</fullName>
    </recommendedName>
</protein>
<feature type="signal peptide" evidence="1">
    <location>
        <begin position="1"/>
        <end position="28"/>
    </location>
</feature>
<comment type="caution">
    <text evidence="2">The sequence shown here is derived from an EMBL/GenBank/DDBJ whole genome shotgun (WGS) entry which is preliminary data.</text>
</comment>
<gene>
    <name evidence="2" type="ORF">PIB30_046490</name>
</gene>
<keyword evidence="3" id="KW-1185">Reference proteome</keyword>
<evidence type="ECO:0000256" key="1">
    <source>
        <dbReference type="SAM" id="SignalP"/>
    </source>
</evidence>
<reference evidence="2 3" key="1">
    <citation type="journal article" date="2023" name="Plants (Basel)">
        <title>Bridging the Gap: Combining Genomics and Transcriptomics Approaches to Understand Stylosanthes scabra, an Orphan Legume from the Brazilian Caatinga.</title>
        <authorList>
            <person name="Ferreira-Neto J.R.C."/>
            <person name="da Silva M.D."/>
            <person name="Binneck E."/>
            <person name="de Melo N.F."/>
            <person name="da Silva R.H."/>
            <person name="de Melo A.L.T.M."/>
            <person name="Pandolfi V."/>
            <person name="Bustamante F.O."/>
            <person name="Brasileiro-Vidal A.C."/>
            <person name="Benko-Iseppon A.M."/>
        </authorList>
    </citation>
    <scope>NUCLEOTIDE SEQUENCE [LARGE SCALE GENOMIC DNA]</scope>
    <source>
        <tissue evidence="2">Leaves</tissue>
    </source>
</reference>
<keyword evidence="1" id="KW-0732">Signal</keyword>
<evidence type="ECO:0000313" key="3">
    <source>
        <dbReference type="Proteomes" id="UP001341840"/>
    </source>
</evidence>
<organism evidence="2 3">
    <name type="scientific">Stylosanthes scabra</name>
    <dbReference type="NCBI Taxonomy" id="79078"/>
    <lineage>
        <taxon>Eukaryota</taxon>
        <taxon>Viridiplantae</taxon>
        <taxon>Streptophyta</taxon>
        <taxon>Embryophyta</taxon>
        <taxon>Tracheophyta</taxon>
        <taxon>Spermatophyta</taxon>
        <taxon>Magnoliopsida</taxon>
        <taxon>eudicotyledons</taxon>
        <taxon>Gunneridae</taxon>
        <taxon>Pentapetalae</taxon>
        <taxon>rosids</taxon>
        <taxon>fabids</taxon>
        <taxon>Fabales</taxon>
        <taxon>Fabaceae</taxon>
        <taxon>Papilionoideae</taxon>
        <taxon>50 kb inversion clade</taxon>
        <taxon>dalbergioids sensu lato</taxon>
        <taxon>Dalbergieae</taxon>
        <taxon>Pterocarpus clade</taxon>
        <taxon>Stylosanthes</taxon>
    </lineage>
</organism>